<dbReference type="AlphaFoldDB" id="X1TW10"/>
<gene>
    <name evidence="1" type="ORF">S12H4_40744</name>
</gene>
<evidence type="ECO:0000313" key="1">
    <source>
        <dbReference type="EMBL" id="GAI95551.1"/>
    </source>
</evidence>
<organism evidence="1">
    <name type="scientific">marine sediment metagenome</name>
    <dbReference type="NCBI Taxonomy" id="412755"/>
    <lineage>
        <taxon>unclassified sequences</taxon>
        <taxon>metagenomes</taxon>
        <taxon>ecological metagenomes</taxon>
    </lineage>
</organism>
<dbReference type="EMBL" id="BARW01024759">
    <property type="protein sequence ID" value="GAI95551.1"/>
    <property type="molecule type" value="Genomic_DNA"/>
</dbReference>
<sequence>MPAGTEIERTDEVVKQFEEKIIAAPYEKEANTFVSSERGTITISFPPEIEMSYRPYLMKEQLIQLATNFAGINVGIYGFDPQGYHSGFGSGTFYDSRIKFFGYNLKKIKEITSNLEQTLKRNPRIKEVKITSSKYGWWRLDSFEYVLKIDKETLRKY</sequence>
<comment type="caution">
    <text evidence="1">The sequence shown here is derived from an EMBL/GenBank/DDBJ whole genome shotgun (WGS) entry which is preliminary data.</text>
</comment>
<protein>
    <submittedName>
        <fullName evidence="1">Uncharacterized protein</fullName>
    </submittedName>
</protein>
<accession>X1TW10</accession>
<name>X1TW10_9ZZZZ</name>
<feature type="non-terminal residue" evidence="1">
    <location>
        <position position="157"/>
    </location>
</feature>
<reference evidence="1" key="1">
    <citation type="journal article" date="2014" name="Front. Microbiol.">
        <title>High frequency of phylogenetically diverse reductive dehalogenase-homologous genes in deep subseafloor sedimentary metagenomes.</title>
        <authorList>
            <person name="Kawai M."/>
            <person name="Futagami T."/>
            <person name="Toyoda A."/>
            <person name="Takaki Y."/>
            <person name="Nishi S."/>
            <person name="Hori S."/>
            <person name="Arai W."/>
            <person name="Tsubouchi T."/>
            <person name="Morono Y."/>
            <person name="Uchiyama I."/>
            <person name="Ito T."/>
            <person name="Fujiyama A."/>
            <person name="Inagaki F."/>
            <person name="Takami H."/>
        </authorList>
    </citation>
    <scope>NUCLEOTIDE SEQUENCE</scope>
    <source>
        <strain evidence="1">Expedition CK06-06</strain>
    </source>
</reference>
<proteinExistence type="predicted"/>